<evidence type="ECO:0000313" key="1">
    <source>
        <dbReference type="EMBL" id="KAK3064485.1"/>
    </source>
</evidence>
<protein>
    <submittedName>
        <fullName evidence="1">Uncharacterized protein</fullName>
    </submittedName>
</protein>
<gene>
    <name evidence="1" type="ORF">LTS18_006827</name>
</gene>
<sequence length="608" mass="67311">PSGMDTSHRQKIASLEQQRLQLEDQLFKLRQSLSHWQTWEAEYEGLAEEIENTNPPPTPEDIAIIGQGIHGSLVTENEVKQLLGFDKGLRRTAKQVVDVIRRRVDYVQKNRETVQKQVDAVEDKLSELDLTQDLSDEHGLPLMEITEELDEEGNVINTSLSNPSQAAPKIADALRRAGVSELGDEGDTKPEEAPSKSQFMRDMEESAKVARNTASNKLYPASQSESRSQRQDFPAKKKSVSFAEKDHVTEVDSNPSKPQVTLPNETTRKELKAGMYKPGTALLETHDDGSITRTPVIPANESEEDAAMRREMLDYAQRDINSVVAELDLEEGSDFSYEEDIDDADTDDGDYEDEYGMSLRPQISSTYREEMLDLERKLEAKMMENVGPRPPEELNADADLAKDVRRLVVQPDTPYANGDSDAAKSKPGKKGVRFAEDLDISPAPTPPPPKPASAPSIADKPMKAPMAEAVMERSTTPATTAPEPTPPKKVSHFKKMHTPANADPTAPPTTGPSGPRLGANVPLSSALVERPAIQRDPPPAPEEGDFDDELLQRELATEYHAARNRFVQKQGGFRPSLEEEAEPLMEEVDGKVRKVSRFRAARLGRDAV</sequence>
<organism evidence="1 2">
    <name type="scientific">Coniosporium uncinatum</name>
    <dbReference type="NCBI Taxonomy" id="93489"/>
    <lineage>
        <taxon>Eukaryota</taxon>
        <taxon>Fungi</taxon>
        <taxon>Dikarya</taxon>
        <taxon>Ascomycota</taxon>
        <taxon>Pezizomycotina</taxon>
        <taxon>Dothideomycetes</taxon>
        <taxon>Dothideomycetes incertae sedis</taxon>
        <taxon>Coniosporium</taxon>
    </lineage>
</organism>
<evidence type="ECO:0000313" key="2">
    <source>
        <dbReference type="Proteomes" id="UP001186974"/>
    </source>
</evidence>
<keyword evidence="2" id="KW-1185">Reference proteome</keyword>
<dbReference type="Proteomes" id="UP001186974">
    <property type="component" value="Unassembled WGS sequence"/>
</dbReference>
<feature type="non-terminal residue" evidence="1">
    <location>
        <position position="1"/>
    </location>
</feature>
<reference evidence="1" key="1">
    <citation type="submission" date="2024-09" db="EMBL/GenBank/DDBJ databases">
        <title>Black Yeasts Isolated from many extreme environments.</title>
        <authorList>
            <person name="Coleine C."/>
            <person name="Stajich J.E."/>
            <person name="Selbmann L."/>
        </authorList>
    </citation>
    <scope>NUCLEOTIDE SEQUENCE</scope>
    <source>
        <strain evidence="1">CCFEE 5737</strain>
    </source>
</reference>
<dbReference type="EMBL" id="JAWDJW010006501">
    <property type="protein sequence ID" value="KAK3064485.1"/>
    <property type="molecule type" value="Genomic_DNA"/>
</dbReference>
<proteinExistence type="predicted"/>
<accession>A0ACC3DB05</accession>
<comment type="caution">
    <text evidence="1">The sequence shown here is derived from an EMBL/GenBank/DDBJ whole genome shotgun (WGS) entry which is preliminary data.</text>
</comment>
<name>A0ACC3DB05_9PEZI</name>